<gene>
    <name evidence="1" type="ORF">Dcar01_02402</name>
</gene>
<dbReference type="Proteomes" id="UP001401887">
    <property type="component" value="Unassembled WGS sequence"/>
</dbReference>
<dbReference type="EMBL" id="BAABRP010000009">
    <property type="protein sequence ID" value="GAA5513658.1"/>
    <property type="molecule type" value="Genomic_DNA"/>
</dbReference>
<sequence>MTLTRLTGDPNEGYTVITVDSFGYPLPLTLRPPYWLPSLQPVVHRFPMTLRQTRTDDYLRTAGGLLLEGPLVGTTETDMHLNAEQLRWYVQRAAWLQRADRASLALLPGSDIELKPDGSKSKRAALGVLLVAAELRWIGPDGREVTG</sequence>
<dbReference type="RefSeq" id="WP_345465441.1">
    <property type="nucleotide sequence ID" value="NZ_BAABRP010000009.1"/>
</dbReference>
<keyword evidence="2" id="KW-1185">Reference proteome</keyword>
<accession>A0ABP9W8I8</accession>
<protein>
    <submittedName>
        <fullName evidence="1">Uncharacterized protein</fullName>
    </submittedName>
</protein>
<comment type="caution">
    <text evidence="1">The sequence shown here is derived from an EMBL/GenBank/DDBJ whole genome shotgun (WGS) entry which is preliminary data.</text>
</comment>
<proteinExistence type="predicted"/>
<reference evidence="1 2" key="1">
    <citation type="submission" date="2024-02" db="EMBL/GenBank/DDBJ databases">
        <title>Deinococcus carri NBRC 110142.</title>
        <authorList>
            <person name="Ichikawa N."/>
            <person name="Katano-Makiyama Y."/>
            <person name="Hidaka K."/>
        </authorList>
    </citation>
    <scope>NUCLEOTIDE SEQUENCE [LARGE SCALE GENOMIC DNA]</scope>
    <source>
        <strain evidence="1 2">NBRC 110142</strain>
    </source>
</reference>
<evidence type="ECO:0000313" key="2">
    <source>
        <dbReference type="Proteomes" id="UP001401887"/>
    </source>
</evidence>
<evidence type="ECO:0000313" key="1">
    <source>
        <dbReference type="EMBL" id="GAA5513658.1"/>
    </source>
</evidence>
<name>A0ABP9W8I8_9DEIO</name>
<organism evidence="1 2">
    <name type="scientific">Deinococcus carri</name>
    <dbReference type="NCBI Taxonomy" id="1211323"/>
    <lineage>
        <taxon>Bacteria</taxon>
        <taxon>Thermotogati</taxon>
        <taxon>Deinococcota</taxon>
        <taxon>Deinococci</taxon>
        <taxon>Deinococcales</taxon>
        <taxon>Deinococcaceae</taxon>
        <taxon>Deinococcus</taxon>
    </lineage>
</organism>